<evidence type="ECO:0000313" key="3">
    <source>
        <dbReference type="EMBL" id="CAB4007534.1"/>
    </source>
</evidence>
<dbReference type="Proteomes" id="UP001152795">
    <property type="component" value="Unassembled WGS sequence"/>
</dbReference>
<dbReference type="AlphaFoldDB" id="A0A7D9IK73"/>
<dbReference type="Pfam" id="PF03265">
    <property type="entry name" value="DNase_II"/>
    <property type="match status" value="1"/>
</dbReference>
<gene>
    <name evidence="3" type="ORF">PACLA_8A077562</name>
</gene>
<evidence type="ECO:0000256" key="1">
    <source>
        <dbReference type="ARBA" id="ARBA00007527"/>
    </source>
</evidence>
<name>A0A7D9IK73_PARCT</name>
<dbReference type="PANTHER" id="PTHR10858:SF23">
    <property type="entry name" value="DEOXYRIBONUCLEASE II"/>
    <property type="match status" value="1"/>
</dbReference>
<proteinExistence type="inferred from homology"/>
<protein>
    <submittedName>
        <fullName evidence="3">Plancitoxin-1 isoform X2</fullName>
    </submittedName>
</protein>
<dbReference type="GO" id="GO:0004531">
    <property type="term" value="F:deoxyribonuclease II activity"/>
    <property type="evidence" value="ECO:0007669"/>
    <property type="project" value="InterPro"/>
</dbReference>
<dbReference type="PANTHER" id="PTHR10858">
    <property type="entry name" value="DEOXYRIBONUCLEASE II"/>
    <property type="match status" value="1"/>
</dbReference>
<dbReference type="InterPro" id="IPR004947">
    <property type="entry name" value="DNase_II"/>
</dbReference>
<dbReference type="CDD" id="cd09120">
    <property type="entry name" value="PLDc_DNaseII_1"/>
    <property type="match status" value="1"/>
</dbReference>
<sequence>MLFTAVDKCIPKRAARKKINAPWIDKELITLCRRKRSSKVVDWEKYRKLNNSVKRACNLAQKRHVNHLADELKENNNPKPFWSFVKSKQKGTNDLISLKVGDEILTDDLSIAESMSFFFFLLCLHQRIITTSLNLNIEPNLGCQRLFALPMRFIVYKLPKLEDPTHSYVPQGLGYVYMDSKTKHFTMSDKPIKSNMSAAGHTLQQIYLTHGLGYIMYNDEDPAEHKGEEWGHTKGDIAFDNTSGFWLIHSVPKFPPFANDSYDYPETGERFGQSFICVTFNYSTFNKIGLQLLYNGPQIYDHYLPDDLAIGVPNIQKAIEGKYVHTPPYAHVTKLQSMEGITYTSFAKSKYLGSDLYSNLVAPYYDTDLLVETWQNGRGKLPSNCSELTVENVLDMKLAGDSFKETDDHSKWTISKSAAQELVCIGDINRMEGQFKRGGGTLCTNNVDIWNEFRAGITSIDSCQNTLFLQN</sequence>
<keyword evidence="2" id="KW-0378">Hydrolase</keyword>
<reference evidence="3" key="1">
    <citation type="submission" date="2020-04" db="EMBL/GenBank/DDBJ databases">
        <authorList>
            <person name="Alioto T."/>
            <person name="Alioto T."/>
            <person name="Gomez Garrido J."/>
        </authorList>
    </citation>
    <scope>NUCLEOTIDE SEQUENCE</scope>
    <source>
        <strain evidence="3">A484AB</strain>
    </source>
</reference>
<evidence type="ECO:0000256" key="2">
    <source>
        <dbReference type="ARBA" id="ARBA00022801"/>
    </source>
</evidence>
<comment type="similarity">
    <text evidence="1">Belongs to the DNase II family.</text>
</comment>
<dbReference type="EMBL" id="CACRXK020005824">
    <property type="protein sequence ID" value="CAB4007534.1"/>
    <property type="molecule type" value="Genomic_DNA"/>
</dbReference>
<accession>A0A7D9IK73</accession>
<dbReference type="GO" id="GO:0006309">
    <property type="term" value="P:apoptotic DNA fragmentation"/>
    <property type="evidence" value="ECO:0007669"/>
    <property type="project" value="TreeGrafter"/>
</dbReference>
<organism evidence="3 4">
    <name type="scientific">Paramuricea clavata</name>
    <name type="common">Red gorgonian</name>
    <name type="synonym">Violescent sea-whip</name>
    <dbReference type="NCBI Taxonomy" id="317549"/>
    <lineage>
        <taxon>Eukaryota</taxon>
        <taxon>Metazoa</taxon>
        <taxon>Cnidaria</taxon>
        <taxon>Anthozoa</taxon>
        <taxon>Octocorallia</taxon>
        <taxon>Malacalcyonacea</taxon>
        <taxon>Plexauridae</taxon>
        <taxon>Paramuricea</taxon>
    </lineage>
</organism>
<keyword evidence="4" id="KW-1185">Reference proteome</keyword>
<evidence type="ECO:0000313" key="4">
    <source>
        <dbReference type="Proteomes" id="UP001152795"/>
    </source>
</evidence>
<dbReference type="CDD" id="cd09121">
    <property type="entry name" value="PLDc_DNaseII_2"/>
    <property type="match status" value="1"/>
</dbReference>
<comment type="caution">
    <text evidence="3">The sequence shown here is derived from an EMBL/GenBank/DDBJ whole genome shotgun (WGS) entry which is preliminary data.</text>
</comment>
<dbReference type="OrthoDB" id="10261598at2759"/>